<dbReference type="AlphaFoldDB" id="A0A917CSG5"/>
<reference evidence="1" key="2">
    <citation type="submission" date="2020-09" db="EMBL/GenBank/DDBJ databases">
        <authorList>
            <person name="Sun Q."/>
            <person name="Zhou Y."/>
        </authorList>
    </citation>
    <scope>NUCLEOTIDE SEQUENCE</scope>
    <source>
        <strain evidence="1">CGMCC 1.12987</strain>
    </source>
</reference>
<dbReference type="Proteomes" id="UP000644756">
    <property type="component" value="Unassembled WGS sequence"/>
</dbReference>
<accession>A0A917CSG5</accession>
<evidence type="ECO:0000313" key="1">
    <source>
        <dbReference type="EMBL" id="GGF98060.1"/>
    </source>
</evidence>
<reference evidence="1" key="1">
    <citation type="journal article" date="2014" name="Int. J. Syst. Evol. Microbiol.">
        <title>Complete genome sequence of Corynebacterium casei LMG S-19264T (=DSM 44701T), isolated from a smear-ripened cheese.</title>
        <authorList>
            <consortium name="US DOE Joint Genome Institute (JGI-PGF)"/>
            <person name="Walter F."/>
            <person name="Albersmeier A."/>
            <person name="Kalinowski J."/>
            <person name="Ruckert C."/>
        </authorList>
    </citation>
    <scope>NUCLEOTIDE SEQUENCE</scope>
    <source>
        <strain evidence="1">CGMCC 1.12987</strain>
    </source>
</reference>
<keyword evidence="2" id="KW-1185">Reference proteome</keyword>
<dbReference type="RefSeq" id="WP_188530359.1">
    <property type="nucleotide sequence ID" value="NZ_BMGR01000004.1"/>
</dbReference>
<dbReference type="InterPro" id="IPR043751">
    <property type="entry name" value="DUF5696"/>
</dbReference>
<comment type="caution">
    <text evidence="1">The sequence shown here is derived from an EMBL/GenBank/DDBJ whole genome shotgun (WGS) entry which is preliminary data.</text>
</comment>
<dbReference type="Gene3D" id="3.20.20.80">
    <property type="entry name" value="Glycosidases"/>
    <property type="match status" value="1"/>
</dbReference>
<evidence type="ECO:0000313" key="2">
    <source>
        <dbReference type="Proteomes" id="UP000644756"/>
    </source>
</evidence>
<dbReference type="EMBL" id="BMGR01000004">
    <property type="protein sequence ID" value="GGF98060.1"/>
    <property type="molecule type" value="Genomic_DNA"/>
</dbReference>
<name>A0A917CSG5_9BACL</name>
<gene>
    <name evidence="1" type="ORF">GCM10010916_14110</name>
</gene>
<protein>
    <submittedName>
        <fullName evidence="1">Uncharacterized protein</fullName>
    </submittedName>
</protein>
<dbReference type="Pfam" id="PF18952">
    <property type="entry name" value="DUF5696"/>
    <property type="match status" value="1"/>
</dbReference>
<organism evidence="1 2">
    <name type="scientific">Paenibacillus abyssi</name>
    <dbReference type="NCBI Taxonomy" id="1340531"/>
    <lineage>
        <taxon>Bacteria</taxon>
        <taxon>Bacillati</taxon>
        <taxon>Bacillota</taxon>
        <taxon>Bacilli</taxon>
        <taxon>Bacillales</taxon>
        <taxon>Paenibacillaceae</taxon>
        <taxon>Paenibacillus</taxon>
    </lineage>
</organism>
<proteinExistence type="predicted"/>
<sequence length="768" mass="86515">MSIIKKSVGYICIAALLFFGIVSWATGEEQPSRVTDRLPGNKEDRAIEYKINSYTSPEQHAGSDIEVREIPDSYELAAQSDSLELYVKDSLQSFMIKNRQSGYVWSSVPEEKSMQEEHLNEEWDAAVRSPFLLEYFDENAMLKRGSYTSLKAAAKRIEQVPGGVKAAYAMESIGITFSMEVKLEGDALVVKIADKDIVEDGSAKIASIQPLPFLGAVRNGEIPGYMFIPDGSGALIRFQDNHPRYDQAYDGRVYGMDHALEYSDLWSINEQPILMPVFGMTHGVKQNSFLGIVEDGKYTSRINAYPSGVNTGFYWVSPRFIMRQSYFQPTSKNMGGFNTYQAGRTHEDRQVRYIFQHGQDADYVGMAKTYRRYLNGQGVLAPKNGSQENIPLSLEVLGSEKEPGIIGNRIVKMTSFDEAEGMVNELMEHGVENLSVVYTGWGDGGLNGNNPDKFPAGKELGGDKGLARLKKNLADKGVTLFLYNDYTNAYGNNNGFLPNADGIRSVSNEVLKETYYLWFDQESNSDLTVYFMNPKVAADIAKSDAQRFGRMGIDSVAIGKTGWLLLSDHHPDNPMSRQQAANEYEKLAGTLQGEMNNIGFYSPNDYLWKYSSQMFEMPMYSSQYMFTTDTVPFLQIALHGYVDYFAPAANYNANPQEYLLRMVEYGAYPSFKVTGEPSWKLKYTLSNSMFTSYFMDWKDEIAATYEKMNAALRQVQDATIEQRNMLDWGVVEIVYSNGIKIIVNYRAKDVQYENRTIPQMDFILAGGE</sequence>